<dbReference type="Proteomes" id="UP000075880">
    <property type="component" value="Unassembled WGS sequence"/>
</dbReference>
<name>A0AAG5DIV9_ANOAO</name>
<evidence type="ECO:0000313" key="3">
    <source>
        <dbReference type="Proteomes" id="UP000075880"/>
    </source>
</evidence>
<protein>
    <submittedName>
        <fullName evidence="2">Uncharacterized protein</fullName>
    </submittedName>
</protein>
<feature type="region of interest" description="Disordered" evidence="1">
    <location>
        <begin position="52"/>
        <end position="73"/>
    </location>
</feature>
<sequence>MELQENIKITTQTPSIMRDNSIKITSTCGRTINHPYAFAFVRARFALETIRISGPSTHKRGKRPSPSQDHNLHRNAALSKSCLEKAAESDAQFCLRIHSLPFYKGCVNIHRDVRRQAPNGLI</sequence>
<reference evidence="2" key="1">
    <citation type="submission" date="2024-04" db="UniProtKB">
        <authorList>
            <consortium name="EnsemblMetazoa"/>
        </authorList>
    </citation>
    <scope>IDENTIFICATION</scope>
    <source>
        <strain evidence="2">EBRO</strain>
    </source>
</reference>
<organism evidence="2 3">
    <name type="scientific">Anopheles atroparvus</name>
    <name type="common">European mosquito</name>
    <dbReference type="NCBI Taxonomy" id="41427"/>
    <lineage>
        <taxon>Eukaryota</taxon>
        <taxon>Metazoa</taxon>
        <taxon>Ecdysozoa</taxon>
        <taxon>Arthropoda</taxon>
        <taxon>Hexapoda</taxon>
        <taxon>Insecta</taxon>
        <taxon>Pterygota</taxon>
        <taxon>Neoptera</taxon>
        <taxon>Endopterygota</taxon>
        <taxon>Diptera</taxon>
        <taxon>Nematocera</taxon>
        <taxon>Culicoidea</taxon>
        <taxon>Culicidae</taxon>
        <taxon>Anophelinae</taxon>
        <taxon>Anopheles</taxon>
    </lineage>
</organism>
<dbReference type="EnsemblMetazoa" id="ENSAATROPT011887">
    <property type="protein sequence ID" value="ENSAATROPP010769"/>
    <property type="gene ID" value="ENSAATROPG009684"/>
</dbReference>
<dbReference type="AlphaFoldDB" id="A0AAG5DIV9"/>
<accession>A0AAG5DIV9</accession>
<keyword evidence="3" id="KW-1185">Reference proteome</keyword>
<evidence type="ECO:0000313" key="2">
    <source>
        <dbReference type="EnsemblMetazoa" id="ENSAATROPP010769"/>
    </source>
</evidence>
<proteinExistence type="predicted"/>
<evidence type="ECO:0000256" key="1">
    <source>
        <dbReference type="SAM" id="MobiDB-lite"/>
    </source>
</evidence>